<proteinExistence type="inferred from homology"/>
<comment type="similarity">
    <text evidence="1 3">Belongs to the GcvH family.</text>
</comment>
<protein>
    <recommendedName>
        <fullName evidence="3">Glycine cleavage system H protein</fullName>
    </recommendedName>
</protein>
<evidence type="ECO:0000313" key="6">
    <source>
        <dbReference type="Proteomes" id="UP000715441"/>
    </source>
</evidence>
<evidence type="ECO:0000259" key="4">
    <source>
        <dbReference type="PROSITE" id="PS50968"/>
    </source>
</evidence>
<keyword evidence="6" id="KW-1185">Reference proteome</keyword>
<comment type="function">
    <text evidence="3">The glycine cleavage system catalyzes the degradation of glycine. The H protein shuttles the methylamine group of glycine from the P protein to the T protein.</text>
</comment>
<dbReference type="InterPro" id="IPR003016">
    <property type="entry name" value="2-oxoA_DH_lipoyl-BS"/>
</dbReference>
<evidence type="ECO:0000256" key="2">
    <source>
        <dbReference type="ARBA" id="ARBA00022823"/>
    </source>
</evidence>
<name>A0ABX1IZ45_9PSEU</name>
<dbReference type="PROSITE" id="PS50968">
    <property type="entry name" value="BIOTINYL_LIPOYL"/>
    <property type="match status" value="1"/>
</dbReference>
<dbReference type="Proteomes" id="UP000715441">
    <property type="component" value="Unassembled WGS sequence"/>
</dbReference>
<dbReference type="SUPFAM" id="SSF51230">
    <property type="entry name" value="Single hybrid motif"/>
    <property type="match status" value="1"/>
</dbReference>
<dbReference type="RefSeq" id="WP_168512697.1">
    <property type="nucleotide sequence ID" value="NZ_JAAXLS010000003.1"/>
</dbReference>
<organism evidence="5 6">
    <name type="scientific">Amycolatopsis acididurans</name>
    <dbReference type="NCBI Taxonomy" id="2724524"/>
    <lineage>
        <taxon>Bacteria</taxon>
        <taxon>Bacillati</taxon>
        <taxon>Actinomycetota</taxon>
        <taxon>Actinomycetes</taxon>
        <taxon>Pseudonocardiales</taxon>
        <taxon>Pseudonocardiaceae</taxon>
        <taxon>Amycolatopsis</taxon>
    </lineage>
</organism>
<dbReference type="NCBIfam" id="TIGR00527">
    <property type="entry name" value="gcvH"/>
    <property type="match status" value="1"/>
</dbReference>
<dbReference type="EMBL" id="JAAXLS010000003">
    <property type="protein sequence ID" value="NKQ52619.1"/>
    <property type="molecule type" value="Genomic_DNA"/>
</dbReference>
<accession>A0ABX1IZ45</accession>
<comment type="subunit">
    <text evidence="3">The glycine cleavage system is composed of four proteins: P, T, L and H.</text>
</comment>
<dbReference type="PANTHER" id="PTHR11715:SF3">
    <property type="entry name" value="GLYCINE CLEAVAGE SYSTEM H PROTEIN-RELATED"/>
    <property type="match status" value="1"/>
</dbReference>
<dbReference type="PROSITE" id="PS00189">
    <property type="entry name" value="LIPOYL"/>
    <property type="match status" value="1"/>
</dbReference>
<dbReference type="PANTHER" id="PTHR11715">
    <property type="entry name" value="GLYCINE CLEAVAGE SYSTEM H PROTEIN"/>
    <property type="match status" value="1"/>
</dbReference>
<dbReference type="HAMAP" id="MF_00272">
    <property type="entry name" value="GcvH"/>
    <property type="match status" value="1"/>
</dbReference>
<sequence length="126" mass="13494">MSAPEELRYTEEHEWVTTGSDSVRVGITEYAQDQLGDVVFVELPEVGKQLSSGDVFGEVESTKSVSELFAPVDGEVVAVNDAVAESPELINSDPYGEGWLIEIKIDDAAAVEALLDAEAYQSLTAG</sequence>
<evidence type="ECO:0000256" key="1">
    <source>
        <dbReference type="ARBA" id="ARBA00009249"/>
    </source>
</evidence>
<reference evidence="5 6" key="1">
    <citation type="submission" date="2020-04" db="EMBL/GenBank/DDBJ databases">
        <title>Novel species.</title>
        <authorList>
            <person name="Teo W.F.A."/>
            <person name="Lipun K."/>
            <person name="Srisuk N."/>
            <person name="Duangmal K."/>
        </authorList>
    </citation>
    <scope>NUCLEOTIDE SEQUENCE [LARGE SCALE GENOMIC DNA]</scope>
    <source>
        <strain evidence="5 6">K13G38</strain>
    </source>
</reference>
<dbReference type="InterPro" id="IPR017453">
    <property type="entry name" value="GCV_H_sub"/>
</dbReference>
<dbReference type="InterPro" id="IPR000089">
    <property type="entry name" value="Biotin_lipoyl"/>
</dbReference>
<dbReference type="NCBIfam" id="NF002270">
    <property type="entry name" value="PRK01202.1"/>
    <property type="match status" value="1"/>
</dbReference>
<dbReference type="Pfam" id="PF01597">
    <property type="entry name" value="GCV_H"/>
    <property type="match status" value="1"/>
</dbReference>
<dbReference type="InterPro" id="IPR033753">
    <property type="entry name" value="GCV_H/Fam206"/>
</dbReference>
<dbReference type="CDD" id="cd06848">
    <property type="entry name" value="GCS_H"/>
    <property type="match status" value="1"/>
</dbReference>
<feature type="domain" description="Lipoyl-binding" evidence="4">
    <location>
        <begin position="22"/>
        <end position="104"/>
    </location>
</feature>
<keyword evidence="2 3" id="KW-0450">Lipoyl</keyword>
<feature type="modified residue" description="N6-lipoyllysine" evidence="3">
    <location>
        <position position="63"/>
    </location>
</feature>
<evidence type="ECO:0000313" key="5">
    <source>
        <dbReference type="EMBL" id="NKQ52619.1"/>
    </source>
</evidence>
<comment type="caution">
    <text evidence="5">The sequence shown here is derived from an EMBL/GenBank/DDBJ whole genome shotgun (WGS) entry which is preliminary data.</text>
</comment>
<evidence type="ECO:0000256" key="3">
    <source>
        <dbReference type="HAMAP-Rule" id="MF_00272"/>
    </source>
</evidence>
<gene>
    <name evidence="3 5" type="primary">gcvH</name>
    <name evidence="5" type="ORF">HFP15_06965</name>
</gene>
<dbReference type="Gene3D" id="2.40.50.100">
    <property type="match status" value="1"/>
</dbReference>
<dbReference type="InterPro" id="IPR002930">
    <property type="entry name" value="GCV_H"/>
</dbReference>
<comment type="cofactor">
    <cofactor evidence="3">
        <name>(R)-lipoate</name>
        <dbReference type="ChEBI" id="CHEBI:83088"/>
    </cofactor>
    <text evidence="3">Binds 1 lipoyl cofactor covalently.</text>
</comment>
<dbReference type="InterPro" id="IPR011053">
    <property type="entry name" value="Single_hybrid_motif"/>
</dbReference>